<dbReference type="PANTHER" id="PTHR42919">
    <property type="entry name" value="N-ALPHA-ACETYLTRANSFERASE"/>
    <property type="match status" value="1"/>
</dbReference>
<evidence type="ECO:0000313" key="5">
    <source>
        <dbReference type="Proteomes" id="UP000183371"/>
    </source>
</evidence>
<reference evidence="5" key="1">
    <citation type="submission" date="2016-10" db="EMBL/GenBank/DDBJ databases">
        <authorList>
            <person name="Varghese N."/>
            <person name="Submissions S."/>
        </authorList>
    </citation>
    <scope>NUCLEOTIDE SEQUENCE [LARGE SCALE GENOMIC DNA]</scope>
    <source>
        <strain evidence="5">DSM 17465</strain>
    </source>
</reference>
<dbReference type="SUPFAM" id="SSF55729">
    <property type="entry name" value="Acyl-CoA N-acyltransferases (Nat)"/>
    <property type="match status" value="1"/>
</dbReference>
<dbReference type="PANTHER" id="PTHR42919:SF8">
    <property type="entry name" value="N-ALPHA-ACETYLTRANSFERASE 50"/>
    <property type="match status" value="1"/>
</dbReference>
<evidence type="ECO:0000256" key="1">
    <source>
        <dbReference type="ARBA" id="ARBA00022679"/>
    </source>
</evidence>
<keyword evidence="2" id="KW-0012">Acyltransferase</keyword>
<evidence type="ECO:0000256" key="2">
    <source>
        <dbReference type="ARBA" id="ARBA00023315"/>
    </source>
</evidence>
<keyword evidence="1 4" id="KW-0808">Transferase</keyword>
<dbReference type="RefSeq" id="WP_008552220.1">
    <property type="nucleotide sequence ID" value="NZ_FPBD01000005.1"/>
</dbReference>
<accession>A0A1I7C3R0</accession>
<proteinExistence type="predicted"/>
<dbReference type="InterPro" id="IPR000182">
    <property type="entry name" value="GNAT_dom"/>
</dbReference>
<organism evidence="4 5">
    <name type="scientific">Pseudovibrio denitrificans</name>
    <dbReference type="NCBI Taxonomy" id="258256"/>
    <lineage>
        <taxon>Bacteria</taxon>
        <taxon>Pseudomonadati</taxon>
        <taxon>Pseudomonadota</taxon>
        <taxon>Alphaproteobacteria</taxon>
        <taxon>Hyphomicrobiales</taxon>
        <taxon>Stappiaceae</taxon>
        <taxon>Pseudovibrio</taxon>
    </lineage>
</organism>
<protein>
    <submittedName>
        <fullName evidence="4">Acetyltransferase (GNAT) family protein</fullName>
    </submittedName>
</protein>
<evidence type="ECO:0000259" key="3">
    <source>
        <dbReference type="PROSITE" id="PS51186"/>
    </source>
</evidence>
<dbReference type="Proteomes" id="UP000183371">
    <property type="component" value="Unassembled WGS sequence"/>
</dbReference>
<dbReference type="PROSITE" id="PS51186">
    <property type="entry name" value="GNAT"/>
    <property type="match status" value="1"/>
</dbReference>
<dbReference type="EMBL" id="FPBD01000005">
    <property type="protein sequence ID" value="SFT94065.1"/>
    <property type="molecule type" value="Genomic_DNA"/>
</dbReference>
<sequence>MIVLQDFPADRFDEFQIISISEYAQDLMANRKMDEQAALKKAKESLEQAFPAGKSNERNKLLSILNKTKGREVEVGFLWYTLHDDGSAFIMDFLVYSEHRGKGYASKALQVLKTMFEEQGLSRIGLRVAPDNHGAIRTYYKAGFNVTGWNMSCEL</sequence>
<dbReference type="InterPro" id="IPR051556">
    <property type="entry name" value="N-term/lysine_N-AcTrnsfr"/>
</dbReference>
<dbReference type="CDD" id="cd04301">
    <property type="entry name" value="NAT_SF"/>
    <property type="match status" value="1"/>
</dbReference>
<dbReference type="GO" id="GO:0016747">
    <property type="term" value="F:acyltransferase activity, transferring groups other than amino-acyl groups"/>
    <property type="evidence" value="ECO:0007669"/>
    <property type="project" value="InterPro"/>
</dbReference>
<name>A0A1I7C3R0_9HYPH</name>
<gene>
    <name evidence="4" type="ORF">SAMN05444141_105127</name>
</gene>
<evidence type="ECO:0000313" key="4">
    <source>
        <dbReference type="EMBL" id="SFT94065.1"/>
    </source>
</evidence>
<dbReference type="AlphaFoldDB" id="A0A1I7C3R0"/>
<dbReference type="Gene3D" id="3.40.630.30">
    <property type="match status" value="1"/>
</dbReference>
<keyword evidence="5" id="KW-1185">Reference proteome</keyword>
<dbReference type="Pfam" id="PF00583">
    <property type="entry name" value="Acetyltransf_1"/>
    <property type="match status" value="1"/>
</dbReference>
<dbReference type="InterPro" id="IPR016181">
    <property type="entry name" value="Acyl_CoA_acyltransferase"/>
</dbReference>
<feature type="domain" description="N-acetyltransferase" evidence="3">
    <location>
        <begin position="18"/>
        <end position="155"/>
    </location>
</feature>